<sequence>MAMSNNRRHGLSFWDAKLKQSSCSKVCQMKVMILRIGLRWYTRILIYLHIVDPVSPLCNSS</sequence>
<organism evidence="1 2">
    <name type="scientific">Daphnia magna</name>
    <dbReference type="NCBI Taxonomy" id="35525"/>
    <lineage>
        <taxon>Eukaryota</taxon>
        <taxon>Metazoa</taxon>
        <taxon>Ecdysozoa</taxon>
        <taxon>Arthropoda</taxon>
        <taxon>Crustacea</taxon>
        <taxon>Branchiopoda</taxon>
        <taxon>Diplostraca</taxon>
        <taxon>Cladocera</taxon>
        <taxon>Anomopoda</taxon>
        <taxon>Daphniidae</taxon>
        <taxon>Daphnia</taxon>
    </lineage>
</organism>
<accession>A0A164UEA3</accession>
<proteinExistence type="predicted"/>
<evidence type="ECO:0000313" key="1">
    <source>
        <dbReference type="EMBL" id="KZS11283.1"/>
    </source>
</evidence>
<name>A0A164UEA3_9CRUS</name>
<gene>
    <name evidence="1" type="ORF">APZ42_024103</name>
</gene>
<reference evidence="1 2" key="1">
    <citation type="submission" date="2016-03" db="EMBL/GenBank/DDBJ databases">
        <title>EvidentialGene: Evidence-directed Construction of Genes on Genomes.</title>
        <authorList>
            <person name="Gilbert D.G."/>
            <person name="Choi J.-H."/>
            <person name="Mockaitis K."/>
            <person name="Colbourne J."/>
            <person name="Pfrender M."/>
        </authorList>
    </citation>
    <scope>NUCLEOTIDE SEQUENCE [LARGE SCALE GENOMIC DNA]</scope>
    <source>
        <strain evidence="1 2">Xinb3</strain>
        <tissue evidence="1">Complete organism</tissue>
    </source>
</reference>
<evidence type="ECO:0000313" key="2">
    <source>
        <dbReference type="Proteomes" id="UP000076858"/>
    </source>
</evidence>
<keyword evidence="2" id="KW-1185">Reference proteome</keyword>
<comment type="caution">
    <text evidence="1">The sequence shown here is derived from an EMBL/GenBank/DDBJ whole genome shotgun (WGS) entry which is preliminary data.</text>
</comment>
<protein>
    <submittedName>
        <fullName evidence="1">Uncharacterized protein</fullName>
    </submittedName>
</protein>
<dbReference type="EMBL" id="LRGB01001581">
    <property type="protein sequence ID" value="KZS11283.1"/>
    <property type="molecule type" value="Genomic_DNA"/>
</dbReference>
<dbReference type="Proteomes" id="UP000076858">
    <property type="component" value="Unassembled WGS sequence"/>
</dbReference>
<dbReference type="AlphaFoldDB" id="A0A164UEA3"/>